<dbReference type="Proteomes" id="UP000189683">
    <property type="component" value="Chromosome"/>
</dbReference>
<proteinExistence type="predicted"/>
<dbReference type="SUPFAM" id="SSF55298">
    <property type="entry name" value="YjgF-like"/>
    <property type="match status" value="1"/>
</dbReference>
<dbReference type="EMBL" id="NIRT01000005">
    <property type="protein sequence ID" value="PYD67238.1"/>
    <property type="molecule type" value="Genomic_DNA"/>
</dbReference>
<keyword evidence="5" id="KW-1185">Reference proteome</keyword>
<sequence>MQAIKAVSLPPVSTPRGSYTPILRSGEFVFVSGQGPRWGDELRYKGKVDCDLTVEQGQEAARLCALNIIAQLNGFLNHDLRRVQQVVRVAGVVRCADIFEKQALVMNGASDLFLEIFGERGRHVRIATGTSALPSGMAVEVEAMFRVI</sequence>
<evidence type="ECO:0000313" key="5">
    <source>
        <dbReference type="Proteomes" id="UP000247512"/>
    </source>
</evidence>
<dbReference type="EMBL" id="CP019875">
    <property type="protein sequence ID" value="AQU89130.1"/>
    <property type="molecule type" value="Genomic_DNA"/>
</dbReference>
<dbReference type="PANTHER" id="PTHR43760">
    <property type="entry name" value="ENDORIBONUCLEASE-RELATED"/>
    <property type="match status" value="1"/>
</dbReference>
<dbReference type="Pfam" id="PF14588">
    <property type="entry name" value="YjgF_endoribonc"/>
    <property type="match status" value="1"/>
</dbReference>
<name>A0A9N7H3C4_9PROT</name>
<feature type="domain" description="Endoribonuclease L-PSP/chorismate mutase-like" evidence="1">
    <location>
        <begin position="7"/>
        <end position="134"/>
    </location>
</feature>
<reference evidence="2" key="2">
    <citation type="submission" date="2017-02" db="EMBL/GenBank/DDBJ databases">
        <authorList>
            <person name="Zhang H."/>
        </authorList>
    </citation>
    <scope>NUCLEOTIDE SEQUENCE</scope>
    <source>
        <strain evidence="2">RZS01</strain>
    </source>
</reference>
<reference evidence="3 5" key="3">
    <citation type="submission" date="2017-06" db="EMBL/GenBank/DDBJ databases">
        <title>A draft genome sequence of Komagataeibacter nataicola LMG 1536.</title>
        <authorList>
            <person name="Skraban J."/>
            <person name="Cleenwerck I."/>
            <person name="Vandamme P."/>
            <person name="Trcek J."/>
        </authorList>
    </citation>
    <scope>NUCLEOTIDE SEQUENCE [LARGE SCALE GENOMIC DNA]</scope>
    <source>
        <strain evidence="3 5">LMG 1536</strain>
    </source>
</reference>
<dbReference type="Gene3D" id="3.30.1330.40">
    <property type="entry name" value="RutC-like"/>
    <property type="match status" value="1"/>
</dbReference>
<protein>
    <recommendedName>
        <fullName evidence="1">Endoribonuclease L-PSP/chorismate mutase-like domain-containing protein</fullName>
    </recommendedName>
</protein>
<dbReference type="InterPro" id="IPR013813">
    <property type="entry name" value="Endoribo_LPSP/chorism_mut-like"/>
</dbReference>
<dbReference type="KEGG" id="kna:B0W47_14235"/>
<dbReference type="OrthoDB" id="9806350at2"/>
<dbReference type="CDD" id="cd02199">
    <property type="entry name" value="YjgF_YER057c_UK114_like_1"/>
    <property type="match status" value="1"/>
</dbReference>
<reference evidence="4" key="1">
    <citation type="submission" date="2017-02" db="EMBL/GenBank/DDBJ databases">
        <title>zhang.</title>
        <authorList>
            <person name="Zhang H."/>
        </authorList>
    </citation>
    <scope>NUCLEOTIDE SEQUENCE [LARGE SCALE GENOMIC DNA]</scope>
    <source>
        <strain evidence="4">RZS01</strain>
    </source>
</reference>
<accession>A0A9N7H3C4</accession>
<dbReference type="Proteomes" id="UP000247512">
    <property type="component" value="Unassembled WGS sequence"/>
</dbReference>
<organism evidence="2 4">
    <name type="scientific">Komagataeibacter nataicola</name>
    <dbReference type="NCBI Taxonomy" id="265960"/>
    <lineage>
        <taxon>Bacteria</taxon>
        <taxon>Pseudomonadati</taxon>
        <taxon>Pseudomonadota</taxon>
        <taxon>Alphaproteobacteria</taxon>
        <taxon>Acetobacterales</taxon>
        <taxon>Acetobacteraceae</taxon>
        <taxon>Komagataeibacter</taxon>
    </lineage>
</organism>
<dbReference type="InterPro" id="IPR035959">
    <property type="entry name" value="RutC-like_sf"/>
</dbReference>
<dbReference type="AlphaFoldDB" id="A0A9N7H3C4"/>
<gene>
    <name evidence="2" type="ORF">B0W47_14235</name>
    <name evidence="3" type="ORF">CDI09_04040</name>
</gene>
<dbReference type="PANTHER" id="PTHR43760:SF1">
    <property type="entry name" value="ENDORIBONUCLEASE L-PSP_CHORISMATE MUTASE-LIKE DOMAIN-CONTAINING PROTEIN"/>
    <property type="match status" value="1"/>
</dbReference>
<evidence type="ECO:0000313" key="3">
    <source>
        <dbReference type="EMBL" id="PYD67238.1"/>
    </source>
</evidence>
<evidence type="ECO:0000313" key="2">
    <source>
        <dbReference type="EMBL" id="AQU89130.1"/>
    </source>
</evidence>
<evidence type="ECO:0000313" key="4">
    <source>
        <dbReference type="Proteomes" id="UP000189683"/>
    </source>
</evidence>
<evidence type="ECO:0000259" key="1">
    <source>
        <dbReference type="Pfam" id="PF14588"/>
    </source>
</evidence>